<dbReference type="EMBL" id="JADHSG010000004">
    <property type="protein sequence ID" value="MBL6903333.1"/>
    <property type="molecule type" value="Genomic_DNA"/>
</dbReference>
<gene>
    <name evidence="8" type="ORF">ISR29_03935</name>
</gene>
<keyword evidence="6" id="KW-1133">Transmembrane helix</keyword>
<dbReference type="NCBIfam" id="TIGR00385">
    <property type="entry name" value="dsbE"/>
    <property type="match status" value="1"/>
</dbReference>
<dbReference type="InterPro" id="IPR013740">
    <property type="entry name" value="Redoxin"/>
</dbReference>
<feature type="transmembrane region" description="Helical" evidence="6">
    <location>
        <begin position="7"/>
        <end position="24"/>
    </location>
</feature>
<sequence length="174" mass="19817">MKNLLRFFILIIPIGGILFFYNILTEDKFYPGASFKNTSVPQFELLSLQSKSPLINDDLNNEMLLNVWASWCITCRIEHGFLMKLKSEGITITGLNYKDEASDAIDWLNLYGNPYNYNLHDLKGSLALDMGVTGAPETFLIKNGVVLVHYSGEVNQAIWDKVFLPIIQDNEMFK</sequence>
<comment type="subcellular location">
    <subcellularLocation>
        <location evidence="1">Cell inner membrane</location>
        <topology evidence="1">Single-pass membrane protein</topology>
        <orientation evidence="1">Periplasmic side</orientation>
    </subcellularLocation>
</comment>
<evidence type="ECO:0000256" key="1">
    <source>
        <dbReference type="ARBA" id="ARBA00004383"/>
    </source>
</evidence>
<dbReference type="Pfam" id="PF08534">
    <property type="entry name" value="Redoxin"/>
    <property type="match status" value="1"/>
</dbReference>
<evidence type="ECO:0000256" key="5">
    <source>
        <dbReference type="ARBA" id="ARBA00023284"/>
    </source>
</evidence>
<protein>
    <submittedName>
        <fullName evidence="8">DsbE family thiol:disulfide interchange protein</fullName>
    </submittedName>
</protein>
<keyword evidence="3" id="KW-0201">Cytochrome c-type biogenesis</keyword>
<evidence type="ECO:0000313" key="8">
    <source>
        <dbReference type="EMBL" id="MBL6903333.1"/>
    </source>
</evidence>
<evidence type="ECO:0000259" key="7">
    <source>
        <dbReference type="PROSITE" id="PS51352"/>
    </source>
</evidence>
<name>A0A937JBE8_9GAMM</name>
<keyword evidence="6" id="KW-0472">Membrane</keyword>
<evidence type="ECO:0000256" key="4">
    <source>
        <dbReference type="ARBA" id="ARBA00023157"/>
    </source>
</evidence>
<dbReference type="InterPro" id="IPR004799">
    <property type="entry name" value="Periplasmic_diS_OxRdtase_DsbE"/>
</dbReference>
<dbReference type="PANTHER" id="PTHR42852">
    <property type="entry name" value="THIOL:DISULFIDE INTERCHANGE PROTEIN DSBE"/>
    <property type="match status" value="1"/>
</dbReference>
<dbReference type="Gene3D" id="3.40.30.10">
    <property type="entry name" value="Glutaredoxin"/>
    <property type="match status" value="1"/>
</dbReference>
<dbReference type="AlphaFoldDB" id="A0A937JBE8"/>
<proteinExistence type="inferred from homology"/>
<accession>A0A937JBE8</accession>
<feature type="domain" description="Thioredoxin" evidence="7">
    <location>
        <begin position="34"/>
        <end position="168"/>
    </location>
</feature>
<dbReference type="GO" id="GO:0030288">
    <property type="term" value="C:outer membrane-bounded periplasmic space"/>
    <property type="evidence" value="ECO:0007669"/>
    <property type="project" value="InterPro"/>
</dbReference>
<comment type="similarity">
    <text evidence="2">Belongs to the thioredoxin family. DsbE subfamily.</text>
</comment>
<reference evidence="8" key="1">
    <citation type="submission" date="2020-10" db="EMBL/GenBank/DDBJ databases">
        <title>Microbiome of the Black Sea water column analyzed by genome centric metagenomics.</title>
        <authorList>
            <person name="Cabello-Yeves P.J."/>
            <person name="Callieri C."/>
            <person name="Picazo A."/>
            <person name="Mehrshad M."/>
            <person name="Haro-Moreno J.M."/>
            <person name="Roda-Garcia J."/>
            <person name="Dzembekova N."/>
            <person name="Slabakova V."/>
            <person name="Slabakova N."/>
            <person name="Moncheva S."/>
            <person name="Rodriguez-Valera F."/>
        </authorList>
    </citation>
    <scope>NUCLEOTIDE SEQUENCE</scope>
    <source>
        <strain evidence="8">BS30m-G43</strain>
    </source>
</reference>
<dbReference type="PANTHER" id="PTHR42852:SF6">
    <property type="entry name" value="THIOL:DISULFIDE INTERCHANGE PROTEIN DSBE"/>
    <property type="match status" value="1"/>
</dbReference>
<keyword evidence="4" id="KW-1015">Disulfide bond</keyword>
<dbReference type="SUPFAM" id="SSF52833">
    <property type="entry name" value="Thioredoxin-like"/>
    <property type="match status" value="1"/>
</dbReference>
<organism evidence="8 9">
    <name type="scientific">SAR86 cluster bacterium</name>
    <dbReference type="NCBI Taxonomy" id="2030880"/>
    <lineage>
        <taxon>Bacteria</taxon>
        <taxon>Pseudomonadati</taxon>
        <taxon>Pseudomonadota</taxon>
        <taxon>Gammaproteobacteria</taxon>
        <taxon>SAR86 cluster</taxon>
    </lineage>
</organism>
<dbReference type="GO" id="GO:0015036">
    <property type="term" value="F:disulfide oxidoreductase activity"/>
    <property type="evidence" value="ECO:0007669"/>
    <property type="project" value="InterPro"/>
</dbReference>
<dbReference type="PROSITE" id="PS51352">
    <property type="entry name" value="THIOREDOXIN_2"/>
    <property type="match status" value="1"/>
</dbReference>
<dbReference type="InterPro" id="IPR036249">
    <property type="entry name" value="Thioredoxin-like_sf"/>
</dbReference>
<evidence type="ECO:0000256" key="3">
    <source>
        <dbReference type="ARBA" id="ARBA00022748"/>
    </source>
</evidence>
<dbReference type="Proteomes" id="UP000705230">
    <property type="component" value="Unassembled WGS sequence"/>
</dbReference>
<evidence type="ECO:0000256" key="6">
    <source>
        <dbReference type="SAM" id="Phobius"/>
    </source>
</evidence>
<dbReference type="GO" id="GO:0005886">
    <property type="term" value="C:plasma membrane"/>
    <property type="evidence" value="ECO:0007669"/>
    <property type="project" value="UniProtKB-SubCell"/>
</dbReference>
<evidence type="ECO:0000256" key="2">
    <source>
        <dbReference type="ARBA" id="ARBA00007758"/>
    </source>
</evidence>
<keyword evidence="5" id="KW-0676">Redox-active center</keyword>
<dbReference type="InterPro" id="IPR013766">
    <property type="entry name" value="Thioredoxin_domain"/>
</dbReference>
<dbReference type="GO" id="GO:0017004">
    <property type="term" value="P:cytochrome complex assembly"/>
    <property type="evidence" value="ECO:0007669"/>
    <property type="project" value="UniProtKB-KW"/>
</dbReference>
<dbReference type="InterPro" id="IPR050553">
    <property type="entry name" value="Thioredoxin_ResA/DsbE_sf"/>
</dbReference>
<keyword evidence="6" id="KW-0812">Transmembrane</keyword>
<evidence type="ECO:0000313" key="9">
    <source>
        <dbReference type="Proteomes" id="UP000705230"/>
    </source>
</evidence>
<comment type="caution">
    <text evidence="8">The sequence shown here is derived from an EMBL/GenBank/DDBJ whole genome shotgun (WGS) entry which is preliminary data.</text>
</comment>